<organism evidence="1">
    <name type="scientific">marine sediment metagenome</name>
    <dbReference type="NCBI Taxonomy" id="412755"/>
    <lineage>
        <taxon>unclassified sequences</taxon>
        <taxon>metagenomes</taxon>
        <taxon>ecological metagenomes</taxon>
    </lineage>
</organism>
<accession>A0A0F9HVH2</accession>
<protein>
    <submittedName>
        <fullName evidence="1">Uncharacterized protein</fullName>
    </submittedName>
</protein>
<proteinExistence type="predicted"/>
<comment type="caution">
    <text evidence="1">The sequence shown here is derived from an EMBL/GenBank/DDBJ whole genome shotgun (WGS) entry which is preliminary data.</text>
</comment>
<dbReference type="EMBL" id="LAZR01015836">
    <property type="protein sequence ID" value="KKM07142.1"/>
    <property type="molecule type" value="Genomic_DNA"/>
</dbReference>
<reference evidence="1" key="1">
    <citation type="journal article" date="2015" name="Nature">
        <title>Complex archaea that bridge the gap between prokaryotes and eukaryotes.</title>
        <authorList>
            <person name="Spang A."/>
            <person name="Saw J.H."/>
            <person name="Jorgensen S.L."/>
            <person name="Zaremba-Niedzwiedzka K."/>
            <person name="Martijn J."/>
            <person name="Lind A.E."/>
            <person name="van Eijk R."/>
            <person name="Schleper C."/>
            <person name="Guy L."/>
            <person name="Ettema T.J."/>
        </authorList>
    </citation>
    <scope>NUCLEOTIDE SEQUENCE</scope>
</reference>
<evidence type="ECO:0000313" key="1">
    <source>
        <dbReference type="EMBL" id="KKM07142.1"/>
    </source>
</evidence>
<feature type="non-terminal residue" evidence="1">
    <location>
        <position position="1"/>
    </location>
</feature>
<sequence>KFLYNNSEMFKARMSVGFERDIRAAMEKHGKAAISGRGKFTDWFLLQIRLGDTFAVTQGMWAKYKAGLKQGLSQEEAIAAAEDTTGRTQPSFGIDTLSAIQNGGSWLKLMTMFQNQPNKYFRIVGTLQNN</sequence>
<dbReference type="AlphaFoldDB" id="A0A0F9HVH2"/>
<gene>
    <name evidence="1" type="ORF">LCGC14_1736870</name>
</gene>
<name>A0A0F9HVH2_9ZZZZ</name>